<proteinExistence type="predicted"/>
<dbReference type="EMBL" id="MU797547">
    <property type="protein sequence ID" value="KAJ3803477.1"/>
    <property type="molecule type" value="Genomic_DNA"/>
</dbReference>
<comment type="caution">
    <text evidence="1">The sequence shown here is derived from an EMBL/GenBank/DDBJ whole genome shotgun (WGS) entry which is preliminary data.</text>
</comment>
<accession>A0ACC1TFM3</accession>
<gene>
    <name evidence="1" type="ORF">F5876DRAFT_71393</name>
</gene>
<feature type="non-terminal residue" evidence="1">
    <location>
        <position position="1"/>
    </location>
</feature>
<evidence type="ECO:0000313" key="1">
    <source>
        <dbReference type="EMBL" id="KAJ3803477.1"/>
    </source>
</evidence>
<sequence>ACTIYVDVWMSHGENTSPLFYDIAKGLGAQTVKSIGPLCTHIVYTSGVQSTVQKYFALNKERRPKVVGAAWLKDCRDAATHLGEEPYLVDMEDHRVYNTGTKRKTIRRRRFTPKFYNESTRATHLGEEPYLVDMEDHRVYNTGTKRKTIRRRRFTPKFYNESTRDEPTSSIELSNTLDNTMSVLEIARNRRSVDASTSISDRV</sequence>
<organism evidence="1 2">
    <name type="scientific">Lentinula aff. lateritia</name>
    <dbReference type="NCBI Taxonomy" id="2804960"/>
    <lineage>
        <taxon>Eukaryota</taxon>
        <taxon>Fungi</taxon>
        <taxon>Dikarya</taxon>
        <taxon>Basidiomycota</taxon>
        <taxon>Agaricomycotina</taxon>
        <taxon>Agaricomycetes</taxon>
        <taxon>Agaricomycetidae</taxon>
        <taxon>Agaricales</taxon>
        <taxon>Marasmiineae</taxon>
        <taxon>Omphalotaceae</taxon>
        <taxon>Lentinula</taxon>
    </lineage>
</organism>
<keyword evidence="2" id="KW-1185">Reference proteome</keyword>
<evidence type="ECO:0000313" key="2">
    <source>
        <dbReference type="Proteomes" id="UP001163835"/>
    </source>
</evidence>
<protein>
    <submittedName>
        <fullName evidence="1">Uncharacterized protein</fullName>
    </submittedName>
</protein>
<name>A0ACC1TFM3_9AGAR</name>
<dbReference type="Proteomes" id="UP001163835">
    <property type="component" value="Unassembled WGS sequence"/>
</dbReference>
<reference evidence="1" key="1">
    <citation type="submission" date="2022-09" db="EMBL/GenBank/DDBJ databases">
        <title>A Global Phylogenomic Analysis of the Shiitake Genus Lentinula.</title>
        <authorList>
            <consortium name="DOE Joint Genome Institute"/>
            <person name="Sierra-Patev S."/>
            <person name="Min B."/>
            <person name="Naranjo-Ortiz M."/>
            <person name="Looney B."/>
            <person name="Konkel Z."/>
            <person name="Slot J.C."/>
            <person name="Sakamoto Y."/>
            <person name="Steenwyk J.L."/>
            <person name="Rokas A."/>
            <person name="Carro J."/>
            <person name="Camarero S."/>
            <person name="Ferreira P."/>
            <person name="Molpeceres G."/>
            <person name="Ruiz-Duenas F.J."/>
            <person name="Serrano A."/>
            <person name="Henrissat B."/>
            <person name="Drula E."/>
            <person name="Hughes K.W."/>
            <person name="Mata J.L."/>
            <person name="Ishikawa N.K."/>
            <person name="Vargas-Isla R."/>
            <person name="Ushijima S."/>
            <person name="Smith C.A."/>
            <person name="Ahrendt S."/>
            <person name="Andreopoulos W."/>
            <person name="He G."/>
            <person name="Labutti K."/>
            <person name="Lipzen A."/>
            <person name="Ng V."/>
            <person name="Riley R."/>
            <person name="Sandor L."/>
            <person name="Barry K."/>
            <person name="Martinez A.T."/>
            <person name="Xiao Y."/>
            <person name="Gibbons J.G."/>
            <person name="Terashima K."/>
            <person name="Grigoriev I.V."/>
            <person name="Hibbett D.S."/>
        </authorList>
    </citation>
    <scope>NUCLEOTIDE SEQUENCE</scope>
    <source>
        <strain evidence="1">TMI1499</strain>
    </source>
</reference>